<feature type="non-terminal residue" evidence="1">
    <location>
        <position position="1"/>
    </location>
</feature>
<dbReference type="EMBL" id="LAZR01022103">
    <property type="protein sequence ID" value="KKL83026.1"/>
    <property type="molecule type" value="Genomic_DNA"/>
</dbReference>
<gene>
    <name evidence="1" type="ORF">LCGC14_1978830</name>
</gene>
<name>A0A0F9FXQ8_9ZZZZ</name>
<comment type="caution">
    <text evidence="1">The sequence shown here is derived from an EMBL/GenBank/DDBJ whole genome shotgun (WGS) entry which is preliminary data.</text>
</comment>
<sequence>LQFGGADDIPTCCDGKAWRVIIKGDVVEPTKTEVVTRWELK</sequence>
<proteinExistence type="predicted"/>
<evidence type="ECO:0000313" key="1">
    <source>
        <dbReference type="EMBL" id="KKL83026.1"/>
    </source>
</evidence>
<reference evidence="1" key="1">
    <citation type="journal article" date="2015" name="Nature">
        <title>Complex archaea that bridge the gap between prokaryotes and eukaryotes.</title>
        <authorList>
            <person name="Spang A."/>
            <person name="Saw J.H."/>
            <person name="Jorgensen S.L."/>
            <person name="Zaremba-Niedzwiedzka K."/>
            <person name="Martijn J."/>
            <person name="Lind A.E."/>
            <person name="van Eijk R."/>
            <person name="Schleper C."/>
            <person name="Guy L."/>
            <person name="Ettema T.J."/>
        </authorList>
    </citation>
    <scope>NUCLEOTIDE SEQUENCE</scope>
</reference>
<organism evidence="1">
    <name type="scientific">marine sediment metagenome</name>
    <dbReference type="NCBI Taxonomy" id="412755"/>
    <lineage>
        <taxon>unclassified sequences</taxon>
        <taxon>metagenomes</taxon>
        <taxon>ecological metagenomes</taxon>
    </lineage>
</organism>
<accession>A0A0F9FXQ8</accession>
<protein>
    <submittedName>
        <fullName evidence="1">Uncharacterized protein</fullName>
    </submittedName>
</protein>
<dbReference type="AlphaFoldDB" id="A0A0F9FXQ8"/>